<dbReference type="VEuPathDB" id="FungiDB:CIHG_06082"/>
<organism evidence="2 3">
    <name type="scientific">Coccidioides immitis H538.4</name>
    <dbReference type="NCBI Taxonomy" id="396776"/>
    <lineage>
        <taxon>Eukaryota</taxon>
        <taxon>Fungi</taxon>
        <taxon>Dikarya</taxon>
        <taxon>Ascomycota</taxon>
        <taxon>Pezizomycotina</taxon>
        <taxon>Eurotiomycetes</taxon>
        <taxon>Eurotiomycetidae</taxon>
        <taxon>Onygenales</taxon>
        <taxon>Onygenaceae</taxon>
        <taxon>Coccidioides</taxon>
    </lineage>
</organism>
<dbReference type="STRING" id="396776.A0A0J8RSU8"/>
<accession>A0A0J8RSU8</accession>
<reference evidence="3" key="1">
    <citation type="journal article" date="2010" name="Genome Res.">
        <title>Population genomic sequencing of Coccidioides fungi reveals recent hybridization and transposon control.</title>
        <authorList>
            <person name="Neafsey D.E."/>
            <person name="Barker B.M."/>
            <person name="Sharpton T.J."/>
            <person name="Stajich J.E."/>
            <person name="Park D.J."/>
            <person name="Whiston E."/>
            <person name="Hung C.-Y."/>
            <person name="McMahan C."/>
            <person name="White J."/>
            <person name="Sykes S."/>
            <person name="Heiman D."/>
            <person name="Young S."/>
            <person name="Zeng Q."/>
            <person name="Abouelleil A."/>
            <person name="Aftuck L."/>
            <person name="Bessette D."/>
            <person name="Brown A."/>
            <person name="FitzGerald M."/>
            <person name="Lui A."/>
            <person name="Macdonald J.P."/>
            <person name="Priest M."/>
            <person name="Orbach M.J."/>
            <person name="Galgiani J.N."/>
            <person name="Kirkland T.N."/>
            <person name="Cole G.T."/>
            <person name="Birren B.W."/>
            <person name="Henn M.R."/>
            <person name="Taylor J.W."/>
            <person name="Rounsley S.D."/>
        </authorList>
    </citation>
    <scope>NUCLEOTIDE SEQUENCE [LARGE SCALE GENOMIC DNA]</scope>
    <source>
        <strain evidence="3">H538.4</strain>
    </source>
</reference>
<gene>
    <name evidence="2" type="ORF">CIHG_06082</name>
</gene>
<proteinExistence type="predicted"/>
<dbReference type="SUPFAM" id="SSF56112">
    <property type="entry name" value="Protein kinase-like (PK-like)"/>
    <property type="match status" value="1"/>
</dbReference>
<evidence type="ECO:0000313" key="3">
    <source>
        <dbReference type="Proteomes" id="UP000054563"/>
    </source>
</evidence>
<feature type="compositionally biased region" description="Polar residues" evidence="1">
    <location>
        <begin position="29"/>
        <end position="39"/>
    </location>
</feature>
<dbReference type="AlphaFoldDB" id="A0A0J8RSU8"/>
<dbReference type="Gene3D" id="1.10.510.10">
    <property type="entry name" value="Transferase(Phosphotransferase) domain 1"/>
    <property type="match status" value="1"/>
</dbReference>
<dbReference type="Proteomes" id="UP000054563">
    <property type="component" value="Unassembled WGS sequence"/>
</dbReference>
<dbReference type="InterPro" id="IPR011009">
    <property type="entry name" value="Kinase-like_dom_sf"/>
</dbReference>
<dbReference type="EMBL" id="DS017004">
    <property type="protein sequence ID" value="KMU88285.1"/>
    <property type="molecule type" value="Genomic_DNA"/>
</dbReference>
<evidence type="ECO:0000256" key="1">
    <source>
        <dbReference type="SAM" id="MobiDB-lite"/>
    </source>
</evidence>
<feature type="compositionally biased region" description="Polar residues" evidence="1">
    <location>
        <begin position="1"/>
        <end position="12"/>
    </location>
</feature>
<evidence type="ECO:0000313" key="2">
    <source>
        <dbReference type="EMBL" id="KMU88285.1"/>
    </source>
</evidence>
<name>A0A0J8RSU8_COCIT</name>
<sequence length="247" mass="27534">MSFSNLPPSSGRGSHADGASGRSMPPFPGSSSFTANNPSKGIHPNLTLKRSVQSFDGNEQRRELLPPRLPGAMRNQMLKIIEILGLPQKEKWPGLSSMPEFPHLQAMAIAPGSGLMRELSNLEHWYHVCLKSGGYSGSSPAGRPEKEGFDLLSRLLEYEPEKRISAKEALNLSYFTTGSPVAKNCFEGFEGKYPDRRVSQDDNDIRSRSLPGTKRSGLLYDTLTSRAAKESKRYYFDTLIEDYFRTR</sequence>
<protein>
    <submittedName>
        <fullName evidence="2">Fck1</fullName>
    </submittedName>
</protein>
<feature type="region of interest" description="Disordered" evidence="1">
    <location>
        <begin position="1"/>
        <end position="47"/>
    </location>
</feature>